<evidence type="ECO:0000259" key="5">
    <source>
        <dbReference type="Pfam" id="PF01258"/>
    </source>
</evidence>
<dbReference type="AlphaFoldDB" id="A0A1T4XRQ7"/>
<name>A0A1T4XRQ7_9BACT</name>
<feature type="zinc finger region" description="dksA C4-type" evidence="4">
    <location>
        <begin position="79"/>
        <end position="103"/>
    </location>
</feature>
<accession>A0A1T4XRQ7</accession>
<dbReference type="Pfam" id="PF01258">
    <property type="entry name" value="zf-dskA_traR"/>
    <property type="match status" value="1"/>
</dbReference>
<keyword evidence="2" id="KW-0863">Zinc-finger</keyword>
<dbReference type="InterPro" id="IPR037187">
    <property type="entry name" value="DnaK_N"/>
</dbReference>
<dbReference type="EMBL" id="FUYC01000015">
    <property type="protein sequence ID" value="SKA91808.1"/>
    <property type="molecule type" value="Genomic_DNA"/>
</dbReference>
<dbReference type="SUPFAM" id="SSF57716">
    <property type="entry name" value="Glucocorticoid receptor-like (DNA-binding domain)"/>
    <property type="match status" value="1"/>
</dbReference>
<gene>
    <name evidence="6" type="ORF">SAMN02745704_02375</name>
</gene>
<reference evidence="6 7" key="1">
    <citation type="submission" date="2017-02" db="EMBL/GenBank/DDBJ databases">
        <authorList>
            <person name="Peterson S.W."/>
        </authorList>
    </citation>
    <scope>NUCLEOTIDE SEQUENCE [LARGE SCALE GENOMIC DNA]</scope>
    <source>
        <strain evidence="6 7">DSM 16080</strain>
    </source>
</reference>
<dbReference type="PANTHER" id="PTHR33823:SF4">
    <property type="entry name" value="GENERAL STRESS PROTEIN 16O"/>
    <property type="match status" value="1"/>
</dbReference>
<dbReference type="OrthoDB" id="9803742at2"/>
<dbReference type="RefSeq" id="WP_078717921.1">
    <property type="nucleotide sequence ID" value="NZ_FUYC01000015.1"/>
</dbReference>
<sequence length="115" mass="12959">MTTKYKQEIRRHLEQQLKLLQQESNQAVALENCADSTDYATLLTQHTMEMALSARRTRQAEALERALKRLDLDDDFGICLECGQDIGLPRIKANPATELCVHCQAEAERSLPACA</sequence>
<evidence type="ECO:0000313" key="6">
    <source>
        <dbReference type="EMBL" id="SKA91808.1"/>
    </source>
</evidence>
<dbReference type="PANTHER" id="PTHR33823">
    <property type="entry name" value="RNA POLYMERASE-BINDING TRANSCRIPTION FACTOR DKSA-RELATED"/>
    <property type="match status" value="1"/>
</dbReference>
<protein>
    <submittedName>
        <fullName evidence="6">Transcriptional regulator, TraR/DksA family</fullName>
    </submittedName>
</protein>
<keyword evidence="1" id="KW-0479">Metal-binding</keyword>
<evidence type="ECO:0000256" key="2">
    <source>
        <dbReference type="ARBA" id="ARBA00022771"/>
    </source>
</evidence>
<dbReference type="PROSITE" id="PS51128">
    <property type="entry name" value="ZF_DKSA_2"/>
    <property type="match status" value="1"/>
</dbReference>
<dbReference type="Proteomes" id="UP000190027">
    <property type="component" value="Unassembled WGS sequence"/>
</dbReference>
<evidence type="ECO:0000313" key="7">
    <source>
        <dbReference type="Proteomes" id="UP000190027"/>
    </source>
</evidence>
<dbReference type="GO" id="GO:0008270">
    <property type="term" value="F:zinc ion binding"/>
    <property type="evidence" value="ECO:0007669"/>
    <property type="project" value="UniProtKB-KW"/>
</dbReference>
<organism evidence="6 7">
    <name type="scientific">Paucidesulfovibrio gracilis DSM 16080</name>
    <dbReference type="NCBI Taxonomy" id="1121449"/>
    <lineage>
        <taxon>Bacteria</taxon>
        <taxon>Pseudomonadati</taxon>
        <taxon>Thermodesulfobacteriota</taxon>
        <taxon>Desulfovibrionia</taxon>
        <taxon>Desulfovibrionales</taxon>
        <taxon>Desulfovibrionaceae</taxon>
        <taxon>Paucidesulfovibrio</taxon>
    </lineage>
</organism>
<keyword evidence="7" id="KW-1185">Reference proteome</keyword>
<keyword evidence="3" id="KW-0862">Zinc</keyword>
<proteinExistence type="predicted"/>
<dbReference type="STRING" id="1121449.SAMN02745704_02375"/>
<evidence type="ECO:0000256" key="4">
    <source>
        <dbReference type="PROSITE-ProRule" id="PRU00510"/>
    </source>
</evidence>
<feature type="domain" description="Zinc finger DksA/TraR C4-type" evidence="5">
    <location>
        <begin position="75"/>
        <end position="109"/>
    </location>
</feature>
<evidence type="ECO:0000256" key="1">
    <source>
        <dbReference type="ARBA" id="ARBA00022723"/>
    </source>
</evidence>
<dbReference type="SUPFAM" id="SSF109635">
    <property type="entry name" value="DnaK suppressor protein DksA, alpha-hairpin domain"/>
    <property type="match status" value="1"/>
</dbReference>
<dbReference type="InterPro" id="IPR000962">
    <property type="entry name" value="Znf_DskA_TraR"/>
</dbReference>
<evidence type="ECO:0000256" key="3">
    <source>
        <dbReference type="ARBA" id="ARBA00022833"/>
    </source>
</evidence>
<dbReference type="Gene3D" id="1.20.120.910">
    <property type="entry name" value="DksA, coiled-coil domain"/>
    <property type="match status" value="1"/>
</dbReference>